<keyword evidence="2" id="KW-0732">Signal</keyword>
<feature type="signal peptide" evidence="2">
    <location>
        <begin position="1"/>
        <end position="32"/>
    </location>
</feature>
<evidence type="ECO:0000313" key="3">
    <source>
        <dbReference type="EMBL" id="ANS32637.1"/>
    </source>
</evidence>
<dbReference type="Proteomes" id="UP000186108">
    <property type="component" value="Plasmid pR1CP2"/>
</dbReference>
<dbReference type="AlphaFoldDB" id="A0A1B1KJ62"/>
<gene>
    <name evidence="3" type="ORF">R1CP_40285</name>
</gene>
<protein>
    <recommendedName>
        <fullName evidence="5">Mce-associated membrane protein</fullName>
    </recommendedName>
</protein>
<sequence>MTSTTAPLSQTRRRAALSVAACAAVLLAGCSAQEPDSDGAAATTTGARAQQWTPGTDTTADVAPPSAAQTLPPEAAGVDRTSPDATARAALTVWFGWNTNTDRGPNDAAARATPLLSPRLVDAVTSTTSVTGPGAKWNQWATEHATLTAEVAASPELVPEETATEAYRVFVVTQTARTPDGTEVGTRSTTANVLLKHTADGWEVDKISER</sequence>
<feature type="compositionally biased region" description="Polar residues" evidence="1">
    <location>
        <begin position="50"/>
        <end position="59"/>
    </location>
</feature>
<dbReference type="RefSeq" id="WP_065493937.1">
    <property type="nucleotide sequence ID" value="NZ_CP009113.1"/>
</dbReference>
<reference evidence="3 4" key="1">
    <citation type="submission" date="2014-07" db="EMBL/GenBank/DDBJ databases">
        <authorList>
            <person name="Zhang J.E."/>
            <person name="Yang H."/>
            <person name="Guo J."/>
            <person name="Deng Z."/>
            <person name="Luo H."/>
            <person name="Luo M."/>
            <person name="Zhao B."/>
        </authorList>
    </citation>
    <scope>NUCLEOTIDE SEQUENCE [LARGE SCALE GENOMIC DNA]</scope>
    <source>
        <strain evidence="3 4">1CP</strain>
        <plasmid evidence="4">Plasmid pr1cp2</plasmid>
    </source>
</reference>
<name>A0A1B1KJ62_RHOOP</name>
<feature type="compositionally biased region" description="Low complexity" evidence="1">
    <location>
        <begin position="39"/>
        <end position="49"/>
    </location>
</feature>
<evidence type="ECO:0000313" key="4">
    <source>
        <dbReference type="Proteomes" id="UP000186108"/>
    </source>
</evidence>
<evidence type="ECO:0000256" key="2">
    <source>
        <dbReference type="SAM" id="SignalP"/>
    </source>
</evidence>
<evidence type="ECO:0008006" key="5">
    <source>
        <dbReference type="Google" id="ProtNLM"/>
    </source>
</evidence>
<proteinExistence type="predicted"/>
<feature type="chain" id="PRO_5039185443" description="Mce-associated membrane protein" evidence="2">
    <location>
        <begin position="33"/>
        <end position="210"/>
    </location>
</feature>
<feature type="region of interest" description="Disordered" evidence="1">
    <location>
        <begin position="33"/>
        <end position="82"/>
    </location>
</feature>
<geneLocation type="plasmid" evidence="4">
    <name>pr1cp2</name>
</geneLocation>
<keyword evidence="3" id="KW-0614">Plasmid</keyword>
<evidence type="ECO:0000256" key="1">
    <source>
        <dbReference type="SAM" id="MobiDB-lite"/>
    </source>
</evidence>
<organism evidence="3 4">
    <name type="scientific">Rhodococcus opacus</name>
    <name type="common">Nocardia opaca</name>
    <dbReference type="NCBI Taxonomy" id="37919"/>
    <lineage>
        <taxon>Bacteria</taxon>
        <taxon>Bacillati</taxon>
        <taxon>Actinomycetota</taxon>
        <taxon>Actinomycetes</taxon>
        <taxon>Mycobacteriales</taxon>
        <taxon>Nocardiaceae</taxon>
        <taxon>Rhodococcus</taxon>
    </lineage>
</organism>
<accession>A0A1B1KJ62</accession>
<dbReference type="EMBL" id="CP009113">
    <property type="protein sequence ID" value="ANS32637.1"/>
    <property type="molecule type" value="Genomic_DNA"/>
</dbReference>